<dbReference type="Proteomes" id="UP000015104">
    <property type="component" value="Unassembled WGS sequence"/>
</dbReference>
<evidence type="ECO:0000313" key="4">
    <source>
        <dbReference type="Proteomes" id="UP000015104"/>
    </source>
</evidence>
<dbReference type="HOGENOM" id="CLU_1429745_0_0_1"/>
<feature type="compositionally biased region" description="Polar residues" evidence="1">
    <location>
        <begin position="118"/>
        <end position="131"/>
    </location>
</feature>
<feature type="transmembrane region" description="Helical" evidence="2">
    <location>
        <begin position="39"/>
        <end position="61"/>
    </location>
</feature>
<reference evidence="3" key="2">
    <citation type="submission" date="2015-06" db="UniProtKB">
        <authorList>
            <consortium name="EnsemblMetazoa"/>
        </authorList>
    </citation>
    <scope>IDENTIFICATION</scope>
</reference>
<keyword evidence="2" id="KW-1133">Transmembrane helix</keyword>
<evidence type="ECO:0000256" key="1">
    <source>
        <dbReference type="SAM" id="MobiDB-lite"/>
    </source>
</evidence>
<dbReference type="EnsemblMetazoa" id="tetur22g00640.1">
    <property type="protein sequence ID" value="tetur22g00640.1"/>
    <property type="gene ID" value="tetur22g00640"/>
</dbReference>
<feature type="region of interest" description="Disordered" evidence="1">
    <location>
        <begin position="117"/>
        <end position="153"/>
    </location>
</feature>
<keyword evidence="2" id="KW-0812">Transmembrane</keyword>
<organism evidence="3 4">
    <name type="scientific">Tetranychus urticae</name>
    <name type="common">Two-spotted spider mite</name>
    <dbReference type="NCBI Taxonomy" id="32264"/>
    <lineage>
        <taxon>Eukaryota</taxon>
        <taxon>Metazoa</taxon>
        <taxon>Ecdysozoa</taxon>
        <taxon>Arthropoda</taxon>
        <taxon>Chelicerata</taxon>
        <taxon>Arachnida</taxon>
        <taxon>Acari</taxon>
        <taxon>Acariformes</taxon>
        <taxon>Trombidiformes</taxon>
        <taxon>Prostigmata</taxon>
        <taxon>Eleutherengona</taxon>
        <taxon>Raphignathae</taxon>
        <taxon>Tetranychoidea</taxon>
        <taxon>Tetranychidae</taxon>
        <taxon>Tetranychus</taxon>
    </lineage>
</organism>
<sequence>MPVQPTYNGLFITNLGAGKKIILLSGSFGYILYECSTKIWWNVFFSDMSIIVFDIISDYLIAESILRATLSQVKLADASVPQLPSTLSLPSPNGTKDSSSGFRLPSTLILPGIESNKDSSSGFRLPSTLTLPGTDATKASGSGARPSFRPGPFARPRPFSGFGPQGFINQNERFGGRFGGNPGFGYRQNW</sequence>
<feature type="transmembrane region" description="Helical" evidence="2">
    <location>
        <begin position="12"/>
        <end position="33"/>
    </location>
</feature>
<dbReference type="EMBL" id="CAEY01000578">
    <property type="status" value="NOT_ANNOTATED_CDS"/>
    <property type="molecule type" value="Genomic_DNA"/>
</dbReference>
<accession>T1KUN1</accession>
<protein>
    <submittedName>
        <fullName evidence="3">Uncharacterized protein</fullName>
    </submittedName>
</protein>
<evidence type="ECO:0000256" key="2">
    <source>
        <dbReference type="SAM" id="Phobius"/>
    </source>
</evidence>
<name>T1KUN1_TETUR</name>
<keyword evidence="4" id="KW-1185">Reference proteome</keyword>
<keyword evidence="2" id="KW-0472">Membrane</keyword>
<reference evidence="4" key="1">
    <citation type="submission" date="2011-08" db="EMBL/GenBank/DDBJ databases">
        <authorList>
            <person name="Rombauts S."/>
        </authorList>
    </citation>
    <scope>NUCLEOTIDE SEQUENCE</scope>
    <source>
        <strain evidence="4">London</strain>
    </source>
</reference>
<evidence type="ECO:0000313" key="3">
    <source>
        <dbReference type="EnsemblMetazoa" id="tetur22g00640.1"/>
    </source>
</evidence>
<proteinExistence type="predicted"/>
<feature type="compositionally biased region" description="Low complexity" evidence="1">
    <location>
        <begin position="144"/>
        <end position="153"/>
    </location>
</feature>
<dbReference type="AlphaFoldDB" id="T1KUN1"/>